<evidence type="ECO:0000313" key="3">
    <source>
        <dbReference type="Proteomes" id="UP000693981"/>
    </source>
</evidence>
<feature type="compositionally biased region" description="Acidic residues" evidence="1">
    <location>
        <begin position="10"/>
        <end position="26"/>
    </location>
</feature>
<evidence type="ECO:0000313" key="2">
    <source>
        <dbReference type="EMBL" id="KAG7397421.1"/>
    </source>
</evidence>
<protein>
    <submittedName>
        <fullName evidence="2">Uncharacterized protein</fullName>
    </submittedName>
</protein>
<gene>
    <name evidence="2" type="ORF">PHYBOEH_000775</name>
</gene>
<dbReference type="AlphaFoldDB" id="A0A8T1WW93"/>
<keyword evidence="3" id="KW-1185">Reference proteome</keyword>
<sequence>MQEDMKEKDPDDVDDGSSSEEEDESALYDVHKTLTELVALESAEEDSKLKVDAKKWRKHALVIRRFFSYVLTAKSRCE</sequence>
<reference evidence="2" key="1">
    <citation type="submission" date="2021-02" db="EMBL/GenBank/DDBJ databases">
        <authorList>
            <person name="Palmer J.M."/>
        </authorList>
    </citation>
    <scope>NUCLEOTIDE SEQUENCE</scope>
    <source>
        <strain evidence="2">SCRP23</strain>
    </source>
</reference>
<dbReference type="OrthoDB" id="10266662at2759"/>
<evidence type="ECO:0000256" key="1">
    <source>
        <dbReference type="SAM" id="MobiDB-lite"/>
    </source>
</evidence>
<dbReference type="Proteomes" id="UP000693981">
    <property type="component" value="Unassembled WGS sequence"/>
</dbReference>
<dbReference type="EMBL" id="JAGDFL010000113">
    <property type="protein sequence ID" value="KAG7397421.1"/>
    <property type="molecule type" value="Genomic_DNA"/>
</dbReference>
<name>A0A8T1WW93_9STRA</name>
<feature type="region of interest" description="Disordered" evidence="1">
    <location>
        <begin position="1"/>
        <end position="28"/>
    </location>
</feature>
<accession>A0A8T1WW93</accession>
<proteinExistence type="predicted"/>
<comment type="caution">
    <text evidence="2">The sequence shown here is derived from an EMBL/GenBank/DDBJ whole genome shotgun (WGS) entry which is preliminary data.</text>
</comment>
<organism evidence="2 3">
    <name type="scientific">Phytophthora boehmeriae</name>
    <dbReference type="NCBI Taxonomy" id="109152"/>
    <lineage>
        <taxon>Eukaryota</taxon>
        <taxon>Sar</taxon>
        <taxon>Stramenopiles</taxon>
        <taxon>Oomycota</taxon>
        <taxon>Peronosporomycetes</taxon>
        <taxon>Peronosporales</taxon>
        <taxon>Peronosporaceae</taxon>
        <taxon>Phytophthora</taxon>
    </lineage>
</organism>